<organism evidence="4 5">
    <name type="scientific">Macleaya cordata</name>
    <name type="common">Five-seeded plume-poppy</name>
    <name type="synonym">Bocconia cordata</name>
    <dbReference type="NCBI Taxonomy" id="56857"/>
    <lineage>
        <taxon>Eukaryota</taxon>
        <taxon>Viridiplantae</taxon>
        <taxon>Streptophyta</taxon>
        <taxon>Embryophyta</taxon>
        <taxon>Tracheophyta</taxon>
        <taxon>Spermatophyta</taxon>
        <taxon>Magnoliopsida</taxon>
        <taxon>Ranunculales</taxon>
        <taxon>Papaveraceae</taxon>
        <taxon>Papaveroideae</taxon>
        <taxon>Macleaya</taxon>
    </lineage>
</organism>
<evidence type="ECO:0000313" key="4">
    <source>
        <dbReference type="EMBL" id="OVA13760.1"/>
    </source>
</evidence>
<dbReference type="OMA" id="LARICYR"/>
<dbReference type="STRING" id="56857.A0A200QTI4"/>
<accession>A0A200QTI4</accession>
<dbReference type="GO" id="GO:0003676">
    <property type="term" value="F:nucleic acid binding"/>
    <property type="evidence" value="ECO:0007669"/>
    <property type="project" value="InterPro"/>
</dbReference>
<protein>
    <submittedName>
        <fullName evidence="4">Mitochodrial transcription termination factor-related</fullName>
    </submittedName>
</protein>
<dbReference type="InterPro" id="IPR003690">
    <property type="entry name" value="MTERF"/>
</dbReference>
<dbReference type="Pfam" id="PF02536">
    <property type="entry name" value="mTERF"/>
    <property type="match status" value="2"/>
</dbReference>
<dbReference type="EMBL" id="MVGT01001095">
    <property type="protein sequence ID" value="OVA13760.1"/>
    <property type="molecule type" value="Genomic_DNA"/>
</dbReference>
<dbReference type="InterPro" id="IPR038538">
    <property type="entry name" value="MTERF_sf"/>
</dbReference>
<comment type="caution">
    <text evidence="4">The sequence shown here is derived from an EMBL/GenBank/DDBJ whole genome shotgun (WGS) entry which is preliminary data.</text>
</comment>
<evidence type="ECO:0000256" key="3">
    <source>
        <dbReference type="ARBA" id="ARBA00022946"/>
    </source>
</evidence>
<keyword evidence="3" id="KW-0809">Transit peptide</keyword>
<dbReference type="InParanoid" id="A0A200QTI4"/>
<evidence type="ECO:0000256" key="1">
    <source>
        <dbReference type="ARBA" id="ARBA00007692"/>
    </source>
</evidence>
<keyword evidence="5" id="KW-1185">Reference proteome</keyword>
<proteinExistence type="inferred from homology"/>
<name>A0A200QTI4_MACCD</name>
<dbReference type="GO" id="GO:0006353">
    <property type="term" value="P:DNA-templated transcription termination"/>
    <property type="evidence" value="ECO:0007669"/>
    <property type="project" value="UniProtKB-KW"/>
</dbReference>
<dbReference type="Gene3D" id="1.25.70.10">
    <property type="entry name" value="Transcription termination factor 3, mitochondrial"/>
    <property type="match status" value="1"/>
</dbReference>
<keyword evidence="2" id="KW-0806">Transcription termination</keyword>
<dbReference type="Proteomes" id="UP000195402">
    <property type="component" value="Unassembled WGS sequence"/>
</dbReference>
<comment type="similarity">
    <text evidence="1">Belongs to the mTERF family.</text>
</comment>
<keyword evidence="2" id="KW-0805">Transcription regulation</keyword>
<sequence length="271" mass="30386">MGISGPILTNIITTDPNILGRSLKNKIIPSFNFLKSLIPDDIGSIGATLRRSTWILHSIETTLGPSISILRKHGVPDSSISKLVISQPRTLVQKPDQINKIVLELKEMSFSPSNMVFVRGFAVLSGIKKPAWEAKFAVFKSFGWSDQEIMSVFRKQPIVMAASVEKIRTSLDYFMNKQNWTQIEISIFPTVLLLGMEKRVIPRCSVTQVLLSKGLIKKKQMGTALIVAEAVFLKNFVIKYQKEVPELMKLYQSKMGILGLDIRSVESSLYN</sequence>
<dbReference type="FunFam" id="1.25.70.10:FF:000001">
    <property type="entry name" value="Mitochondrial transcription termination factor-like"/>
    <property type="match status" value="1"/>
</dbReference>
<gene>
    <name evidence="4" type="ORF">BVC80_1769g10</name>
</gene>
<dbReference type="PANTHER" id="PTHR13068">
    <property type="entry name" value="CGI-12 PROTEIN-RELATED"/>
    <property type="match status" value="1"/>
</dbReference>
<evidence type="ECO:0000313" key="5">
    <source>
        <dbReference type="Proteomes" id="UP000195402"/>
    </source>
</evidence>
<dbReference type="OrthoDB" id="637682at2759"/>
<dbReference type="PANTHER" id="PTHR13068:SF236">
    <property type="entry name" value="OS02G0749800 PROTEIN"/>
    <property type="match status" value="1"/>
</dbReference>
<dbReference type="AlphaFoldDB" id="A0A200QTI4"/>
<dbReference type="SMART" id="SM00733">
    <property type="entry name" value="Mterf"/>
    <property type="match status" value="5"/>
</dbReference>
<evidence type="ECO:0000256" key="2">
    <source>
        <dbReference type="ARBA" id="ARBA00022472"/>
    </source>
</evidence>
<reference evidence="4 5" key="1">
    <citation type="journal article" date="2017" name="Mol. Plant">
        <title>The Genome of Medicinal Plant Macleaya cordata Provides New Insights into Benzylisoquinoline Alkaloids Metabolism.</title>
        <authorList>
            <person name="Liu X."/>
            <person name="Liu Y."/>
            <person name="Huang P."/>
            <person name="Ma Y."/>
            <person name="Qing Z."/>
            <person name="Tang Q."/>
            <person name="Cao H."/>
            <person name="Cheng P."/>
            <person name="Zheng Y."/>
            <person name="Yuan Z."/>
            <person name="Zhou Y."/>
            <person name="Liu J."/>
            <person name="Tang Z."/>
            <person name="Zhuo Y."/>
            <person name="Zhang Y."/>
            <person name="Yu L."/>
            <person name="Huang J."/>
            <person name="Yang P."/>
            <person name="Peng Q."/>
            <person name="Zhang J."/>
            <person name="Jiang W."/>
            <person name="Zhang Z."/>
            <person name="Lin K."/>
            <person name="Ro D.K."/>
            <person name="Chen X."/>
            <person name="Xiong X."/>
            <person name="Shang Y."/>
            <person name="Huang S."/>
            <person name="Zeng J."/>
        </authorList>
    </citation>
    <scope>NUCLEOTIDE SEQUENCE [LARGE SCALE GENOMIC DNA]</scope>
    <source>
        <strain evidence="5">cv. BLH2017</strain>
        <tissue evidence="4">Root</tissue>
    </source>
</reference>
<keyword evidence="2" id="KW-0804">Transcription</keyword>